<protein>
    <submittedName>
        <fullName evidence="5">Acid stress chaperone HdeA</fullName>
    </submittedName>
</protein>
<reference evidence="5 6" key="1">
    <citation type="submission" date="2016-10" db="EMBL/GenBank/DDBJ databases">
        <authorList>
            <person name="de Groot N.N."/>
        </authorList>
    </citation>
    <scope>NUCLEOTIDE SEQUENCE [LARGE SCALE GENOMIC DNA]</scope>
    <source>
        <strain evidence="5 6">LMG 2247</strain>
    </source>
</reference>
<organism evidence="5 6">
    <name type="scientific">Paraburkholderia phenazinium</name>
    <dbReference type="NCBI Taxonomy" id="60549"/>
    <lineage>
        <taxon>Bacteria</taxon>
        <taxon>Pseudomonadati</taxon>
        <taxon>Pseudomonadota</taxon>
        <taxon>Betaproteobacteria</taxon>
        <taxon>Burkholderiales</taxon>
        <taxon>Burkholderiaceae</taxon>
        <taxon>Paraburkholderia</taxon>
    </lineage>
</organism>
<evidence type="ECO:0000256" key="2">
    <source>
        <dbReference type="ARBA" id="ARBA00022764"/>
    </source>
</evidence>
<accession>A0A1G8C2K3</accession>
<evidence type="ECO:0000313" key="5">
    <source>
        <dbReference type="EMBL" id="SDH39721.1"/>
    </source>
</evidence>
<evidence type="ECO:0000256" key="3">
    <source>
        <dbReference type="ARBA" id="ARBA00023186"/>
    </source>
</evidence>
<dbReference type="SUPFAM" id="SSF47752">
    <property type="entry name" value="Protein HNS-dependent expression A, HdeA"/>
    <property type="match status" value="1"/>
</dbReference>
<keyword evidence="1 4" id="KW-0732">Signal</keyword>
<dbReference type="GO" id="GO:0030288">
    <property type="term" value="C:outer membrane-bounded periplasmic space"/>
    <property type="evidence" value="ECO:0007669"/>
    <property type="project" value="InterPro"/>
</dbReference>
<evidence type="ECO:0000313" key="6">
    <source>
        <dbReference type="Proteomes" id="UP000199706"/>
    </source>
</evidence>
<evidence type="ECO:0000256" key="1">
    <source>
        <dbReference type="ARBA" id="ARBA00022729"/>
    </source>
</evidence>
<sequence>MNRIVLGSVVLSIIGLSQAGLAQTTSRVQPEKVNCEDFLALADNYKPALLYWAAGVSKVDVKATDELVVDAANPVGLVVDECKKSPKTSSMNKVRQLTRSGRLNVVAHGDHD</sequence>
<keyword evidence="3" id="KW-0143">Chaperone</keyword>
<dbReference type="Gene3D" id="1.10.890.10">
    <property type="entry name" value="HNS-dependent expression A"/>
    <property type="match status" value="1"/>
</dbReference>
<gene>
    <name evidence="5" type="ORF">SAMN05216466_109249</name>
</gene>
<dbReference type="InterPro" id="IPR036831">
    <property type="entry name" value="HdeA_sf"/>
</dbReference>
<dbReference type="Pfam" id="PF06411">
    <property type="entry name" value="HdeA"/>
    <property type="match status" value="1"/>
</dbReference>
<dbReference type="GO" id="GO:0071468">
    <property type="term" value="P:cellular response to acidic pH"/>
    <property type="evidence" value="ECO:0007669"/>
    <property type="project" value="InterPro"/>
</dbReference>
<feature type="signal peptide" evidence="4">
    <location>
        <begin position="1"/>
        <end position="22"/>
    </location>
</feature>
<dbReference type="AlphaFoldDB" id="A0A1G8C2K3"/>
<name>A0A1G8C2K3_9BURK</name>
<evidence type="ECO:0000256" key="4">
    <source>
        <dbReference type="SAM" id="SignalP"/>
    </source>
</evidence>
<feature type="chain" id="PRO_5011764266" evidence="4">
    <location>
        <begin position="23"/>
        <end position="112"/>
    </location>
</feature>
<dbReference type="Proteomes" id="UP000199706">
    <property type="component" value="Unassembled WGS sequence"/>
</dbReference>
<dbReference type="RefSeq" id="WP_090686520.1">
    <property type="nucleotide sequence ID" value="NZ_CADERL010000004.1"/>
</dbReference>
<dbReference type="InterPro" id="IPR010486">
    <property type="entry name" value="HNS-dep_expression_A/B"/>
</dbReference>
<dbReference type="InterPro" id="IPR038303">
    <property type="entry name" value="HdeA/HdeB_sf"/>
</dbReference>
<proteinExistence type="predicted"/>
<dbReference type="OrthoDB" id="8967249at2"/>
<keyword evidence="2" id="KW-0574">Periplasm</keyword>
<dbReference type="EMBL" id="FNCJ01000009">
    <property type="protein sequence ID" value="SDH39721.1"/>
    <property type="molecule type" value="Genomic_DNA"/>
</dbReference>